<dbReference type="EC" id="1.6.99.-" evidence="3"/>
<name>A0ABW4E7L8_9LACO</name>
<protein>
    <submittedName>
        <fullName evidence="3">NAD(P)H-dependent oxidoreductase</fullName>
        <ecNumber evidence="3">1.-.-.-</ecNumber>
        <ecNumber evidence="3">1.6.99.-</ecNumber>
    </submittedName>
</protein>
<dbReference type="RefSeq" id="WP_125754435.1">
    <property type="nucleotide sequence ID" value="NZ_JBHTON010000047.1"/>
</dbReference>
<keyword evidence="4" id="KW-1185">Reference proteome</keyword>
<dbReference type="InterPro" id="IPR046980">
    <property type="entry name" value="KefG/KefF"/>
</dbReference>
<dbReference type="Gene3D" id="3.40.50.360">
    <property type="match status" value="1"/>
</dbReference>
<keyword evidence="1 3" id="KW-0560">Oxidoreductase</keyword>
<gene>
    <name evidence="3" type="ORF">ACFQ5J_11755</name>
</gene>
<dbReference type="PANTHER" id="PTHR47307">
    <property type="entry name" value="GLUTATHIONE-REGULATED POTASSIUM-EFFLUX SYSTEM ANCILLARY PROTEIN KEFG"/>
    <property type="match status" value="1"/>
</dbReference>
<dbReference type="EC" id="1.-.-.-" evidence="3"/>
<proteinExistence type="predicted"/>
<feature type="domain" description="Flavodoxin-like fold" evidence="2">
    <location>
        <begin position="1"/>
        <end position="157"/>
    </location>
</feature>
<evidence type="ECO:0000313" key="4">
    <source>
        <dbReference type="Proteomes" id="UP001597252"/>
    </source>
</evidence>
<sequence>MKTLIIVAHPDLDGSSTQAFLKASAAGVTAATWHPVTMSVAAERQALLAAERIVVQFPLYWYAAPALLQAWLAAVWTLPFARQLAGKSFGVVVSLGRPLRDFHPGAAVGVSLDALLSPFAALAQTAGMALLPPLAIPQFAYQTEAQKARLLVRYQQYLSLAAPESFQQQAAWWQTQLAQSPEAGLLADTLAQRQARLASLRAALKEVKDDE</sequence>
<dbReference type="EMBL" id="JBHTON010000047">
    <property type="protein sequence ID" value="MFD1485902.1"/>
    <property type="molecule type" value="Genomic_DNA"/>
</dbReference>
<dbReference type="SUPFAM" id="SSF52218">
    <property type="entry name" value="Flavoproteins"/>
    <property type="match status" value="1"/>
</dbReference>
<dbReference type="Proteomes" id="UP001597252">
    <property type="component" value="Unassembled WGS sequence"/>
</dbReference>
<dbReference type="InterPro" id="IPR003680">
    <property type="entry name" value="Flavodoxin_fold"/>
</dbReference>
<evidence type="ECO:0000259" key="2">
    <source>
        <dbReference type="Pfam" id="PF02525"/>
    </source>
</evidence>
<organism evidence="3 4">
    <name type="scientific">Lacticaseibacillus baoqingensis</name>
    <dbReference type="NCBI Taxonomy" id="2486013"/>
    <lineage>
        <taxon>Bacteria</taxon>
        <taxon>Bacillati</taxon>
        <taxon>Bacillota</taxon>
        <taxon>Bacilli</taxon>
        <taxon>Lactobacillales</taxon>
        <taxon>Lactobacillaceae</taxon>
        <taxon>Lacticaseibacillus</taxon>
    </lineage>
</organism>
<dbReference type="GO" id="GO:0016491">
    <property type="term" value="F:oxidoreductase activity"/>
    <property type="evidence" value="ECO:0007669"/>
    <property type="project" value="UniProtKB-KW"/>
</dbReference>
<dbReference type="Pfam" id="PF02525">
    <property type="entry name" value="Flavodoxin_2"/>
    <property type="match status" value="1"/>
</dbReference>
<accession>A0ABW4E7L8</accession>
<evidence type="ECO:0000256" key="1">
    <source>
        <dbReference type="ARBA" id="ARBA00023002"/>
    </source>
</evidence>
<dbReference type="PANTHER" id="PTHR47307:SF1">
    <property type="entry name" value="GLUTATHIONE-REGULATED POTASSIUM-EFFLUX SYSTEM ANCILLARY PROTEIN KEFG"/>
    <property type="match status" value="1"/>
</dbReference>
<comment type="caution">
    <text evidence="3">The sequence shown here is derived from an EMBL/GenBank/DDBJ whole genome shotgun (WGS) entry which is preliminary data.</text>
</comment>
<dbReference type="InterPro" id="IPR029039">
    <property type="entry name" value="Flavoprotein-like_sf"/>
</dbReference>
<evidence type="ECO:0000313" key="3">
    <source>
        <dbReference type="EMBL" id="MFD1485902.1"/>
    </source>
</evidence>
<reference evidence="4" key="1">
    <citation type="journal article" date="2019" name="Int. J. Syst. Evol. Microbiol.">
        <title>The Global Catalogue of Microorganisms (GCM) 10K type strain sequencing project: providing services to taxonomists for standard genome sequencing and annotation.</title>
        <authorList>
            <consortium name="The Broad Institute Genomics Platform"/>
            <consortium name="The Broad Institute Genome Sequencing Center for Infectious Disease"/>
            <person name="Wu L."/>
            <person name="Ma J."/>
        </authorList>
    </citation>
    <scope>NUCLEOTIDE SEQUENCE [LARGE SCALE GENOMIC DNA]</scope>
    <source>
        <strain evidence="4">CCM 8903</strain>
    </source>
</reference>